<dbReference type="Proteomes" id="UP000809431">
    <property type="component" value="Unassembled WGS sequence"/>
</dbReference>
<name>A0ABS2BFQ4_9NEIS</name>
<protein>
    <submittedName>
        <fullName evidence="2">Threonylcarbamoyl-AMP synthase</fullName>
    </submittedName>
</protein>
<organism evidence="2 3">
    <name type="scientific">Jeongeupia naejangsanensis</name>
    <dbReference type="NCBI Taxonomy" id="613195"/>
    <lineage>
        <taxon>Bacteria</taxon>
        <taxon>Pseudomonadati</taxon>
        <taxon>Pseudomonadota</taxon>
        <taxon>Betaproteobacteria</taxon>
        <taxon>Neisseriales</taxon>
        <taxon>Chitinibacteraceae</taxon>
        <taxon>Jeongeupia</taxon>
    </lineage>
</organism>
<comment type="caution">
    <text evidence="2">The sequence shown here is derived from an EMBL/GenBank/DDBJ whole genome shotgun (WGS) entry which is preliminary data.</text>
</comment>
<dbReference type="PANTHER" id="PTHR42828">
    <property type="entry name" value="DHBP SYNTHASE RIBB-LIKE ALPHA/BETA DOMAIN-CONTAINING PROTEIN"/>
    <property type="match status" value="1"/>
</dbReference>
<dbReference type="PANTHER" id="PTHR42828:SF3">
    <property type="entry name" value="THREONYLCARBAMOYL-AMP SYNTHASE"/>
    <property type="match status" value="1"/>
</dbReference>
<dbReference type="Gene3D" id="3.90.870.10">
    <property type="entry name" value="DHBP synthase"/>
    <property type="match status" value="1"/>
</dbReference>
<gene>
    <name evidence="2" type="ORF">JMJ54_01225</name>
</gene>
<evidence type="ECO:0000313" key="2">
    <source>
        <dbReference type="EMBL" id="MBM3114436.1"/>
    </source>
</evidence>
<dbReference type="InterPro" id="IPR006070">
    <property type="entry name" value="Sua5-like_dom"/>
</dbReference>
<sequence length="209" mass="23250">MSQFFSIHAETPQPRLIKQAVEIIRKGGLIVYPTDSCYALGCALDNKDALERIRRIRQLSDKHHFTLACHDLSQLGNYARVDNRTYRLLKSATPGNYTFILLATKEVPRRVWHPKKQTIGLRVPDHPVALALLEELGEPMLSSSLLLPGEDDPMSDAWDIRDRLEHDVDLVIEGGYCGVEPTTVIDLSEGAPVLMRAGKGPLAPFGLDA</sequence>
<dbReference type="EMBL" id="JAESND010000001">
    <property type="protein sequence ID" value="MBM3114436.1"/>
    <property type="molecule type" value="Genomic_DNA"/>
</dbReference>
<dbReference type="Pfam" id="PF01300">
    <property type="entry name" value="Sua5_yciO_yrdC"/>
    <property type="match status" value="1"/>
</dbReference>
<dbReference type="SUPFAM" id="SSF55821">
    <property type="entry name" value="YrdC/RibB"/>
    <property type="match status" value="1"/>
</dbReference>
<dbReference type="InterPro" id="IPR052532">
    <property type="entry name" value="SUA5_domain"/>
</dbReference>
<dbReference type="NCBIfam" id="TIGR00057">
    <property type="entry name" value="L-threonylcarbamoyladenylate synthase"/>
    <property type="match status" value="1"/>
</dbReference>
<proteinExistence type="predicted"/>
<dbReference type="PROSITE" id="PS51163">
    <property type="entry name" value="YRDC"/>
    <property type="match status" value="1"/>
</dbReference>
<evidence type="ECO:0000259" key="1">
    <source>
        <dbReference type="PROSITE" id="PS51163"/>
    </source>
</evidence>
<reference evidence="2 3" key="1">
    <citation type="submission" date="2021-01" db="EMBL/GenBank/DDBJ databases">
        <title>Draft Genome Sequence and Polyhydroxyalkanoate Biosynthetic Potential of Jeongeupia naejangsanensis Type Strain DSM 24253.</title>
        <authorList>
            <person name="Turrini P."/>
            <person name="Artuso I."/>
            <person name="Lugli G.A."/>
            <person name="Frangipani E."/>
            <person name="Ventura M."/>
            <person name="Visca P."/>
        </authorList>
    </citation>
    <scope>NUCLEOTIDE SEQUENCE [LARGE SCALE GENOMIC DNA]</scope>
    <source>
        <strain evidence="2 3">DSM 24253</strain>
    </source>
</reference>
<dbReference type="InterPro" id="IPR017945">
    <property type="entry name" value="DHBP_synth_RibB-like_a/b_dom"/>
</dbReference>
<evidence type="ECO:0000313" key="3">
    <source>
        <dbReference type="Proteomes" id="UP000809431"/>
    </source>
</evidence>
<keyword evidence="3" id="KW-1185">Reference proteome</keyword>
<dbReference type="RefSeq" id="WP_203536128.1">
    <property type="nucleotide sequence ID" value="NZ_JAESND010000001.1"/>
</dbReference>
<accession>A0ABS2BFQ4</accession>
<feature type="domain" description="YrdC-like" evidence="1">
    <location>
        <begin position="14"/>
        <end position="200"/>
    </location>
</feature>